<dbReference type="InterPro" id="IPR038538">
    <property type="entry name" value="MTERF_sf"/>
</dbReference>
<dbReference type="Proteomes" id="UP000585474">
    <property type="component" value="Unassembled WGS sequence"/>
</dbReference>
<organism evidence="4 5">
    <name type="scientific">Actinidia rufa</name>
    <dbReference type="NCBI Taxonomy" id="165716"/>
    <lineage>
        <taxon>Eukaryota</taxon>
        <taxon>Viridiplantae</taxon>
        <taxon>Streptophyta</taxon>
        <taxon>Embryophyta</taxon>
        <taxon>Tracheophyta</taxon>
        <taxon>Spermatophyta</taxon>
        <taxon>Magnoliopsida</taxon>
        <taxon>eudicotyledons</taxon>
        <taxon>Gunneridae</taxon>
        <taxon>Pentapetalae</taxon>
        <taxon>asterids</taxon>
        <taxon>Ericales</taxon>
        <taxon>Actinidiaceae</taxon>
        <taxon>Actinidia</taxon>
    </lineage>
</organism>
<accession>A0A7J0F5E5</accession>
<keyword evidence="2" id="KW-0805">Transcription regulation</keyword>
<evidence type="ECO:0000313" key="4">
    <source>
        <dbReference type="EMBL" id="GFY93616.1"/>
    </source>
</evidence>
<dbReference type="PANTHER" id="PTHR13068">
    <property type="entry name" value="CGI-12 PROTEIN-RELATED"/>
    <property type="match status" value="1"/>
</dbReference>
<name>A0A7J0F5E5_9ERIC</name>
<dbReference type="FunFam" id="1.25.70.10:FF:000014">
    <property type="entry name" value="Transcription termination factor MTEF18, mitochondrial"/>
    <property type="match status" value="1"/>
</dbReference>
<proteinExistence type="inferred from homology"/>
<gene>
    <name evidence="4" type="ORF">Acr_09g0000620</name>
</gene>
<dbReference type="SMART" id="SM00733">
    <property type="entry name" value="Mterf"/>
    <property type="match status" value="4"/>
</dbReference>
<sequence>MVTNHLHKLRLQSVLKWVSLDFTESNLRSSRTSLCAIGYHIVQNLRFYRGGKSALSENGLGFHGGTVDGEKAAKLSRYARQQAQAALLDYLHSTRSFLFTDAEHMSRNAPIFLGKLVKKFKNDTEIKRSMTRMLRYHPINEFELFFESIGLKPSEYSRLVPHDMMFLTEDVMLLENYQVLCNYGIHRSNIGRIYKEAAEAFKSDNGVLESKLQAFKRNGVDEEQLGKLVCQCPVLLLEASGNTAFSLIGFLLKFGSTKNEICSMFLQFSHVRLRKFVCNLRRCYQFLVEIDMEGQEIGRIVRSHTFMLGSCYLKKTNSLSANLSIGKKRLRGIVKENPQILQDWVIGSKLKRLPNTDEQLISKTMRTKFLLDLGFVENSNEMRKALKVFRGRGGELQERFDCFVDAGLKRKDVSEMVIVAPQVLNQSEDVIRMKIDFLVNGLGYPISSLVAFPAYLNYTIQRVKLRFSMYDWLKNQKIVEPNLSLSTIVACGDKIFTRAYVNKHPRGSEIWQKLKKRIYPD</sequence>
<keyword evidence="3" id="KW-0809">Transit peptide</keyword>
<comment type="similarity">
    <text evidence="1">Belongs to the mTERF family.</text>
</comment>
<dbReference type="AlphaFoldDB" id="A0A7J0F5E5"/>
<comment type="caution">
    <text evidence="4">The sequence shown here is derived from an EMBL/GenBank/DDBJ whole genome shotgun (WGS) entry which is preliminary data.</text>
</comment>
<dbReference type="GO" id="GO:0006353">
    <property type="term" value="P:DNA-templated transcription termination"/>
    <property type="evidence" value="ECO:0007669"/>
    <property type="project" value="UniProtKB-KW"/>
</dbReference>
<dbReference type="PANTHER" id="PTHR13068:SF38">
    <property type="entry name" value="TRANSCRIPTION TERMINATION FACTOR FAMILY PROTEIN"/>
    <property type="match status" value="1"/>
</dbReference>
<dbReference type="Pfam" id="PF02536">
    <property type="entry name" value="mTERF"/>
    <property type="match status" value="2"/>
</dbReference>
<dbReference type="GO" id="GO:0003676">
    <property type="term" value="F:nucleic acid binding"/>
    <property type="evidence" value="ECO:0007669"/>
    <property type="project" value="InterPro"/>
</dbReference>
<reference evidence="4 5" key="1">
    <citation type="submission" date="2019-07" db="EMBL/GenBank/DDBJ databases">
        <title>De Novo Assembly of kiwifruit Actinidia rufa.</title>
        <authorList>
            <person name="Sugita-Konishi S."/>
            <person name="Sato K."/>
            <person name="Mori E."/>
            <person name="Abe Y."/>
            <person name="Kisaki G."/>
            <person name="Hamano K."/>
            <person name="Suezawa K."/>
            <person name="Otani M."/>
            <person name="Fukuda T."/>
            <person name="Manabe T."/>
            <person name="Gomi K."/>
            <person name="Tabuchi M."/>
            <person name="Akimitsu K."/>
            <person name="Kataoka I."/>
        </authorList>
    </citation>
    <scope>NUCLEOTIDE SEQUENCE [LARGE SCALE GENOMIC DNA]</scope>
    <source>
        <strain evidence="5">cv. Fuchu</strain>
    </source>
</reference>
<keyword evidence="2" id="KW-0806">Transcription termination</keyword>
<evidence type="ECO:0000256" key="3">
    <source>
        <dbReference type="ARBA" id="ARBA00022946"/>
    </source>
</evidence>
<protein>
    <submittedName>
        <fullName evidence="4">Transcription termination factor family protein</fullName>
    </submittedName>
</protein>
<keyword evidence="2" id="KW-0804">Transcription</keyword>
<dbReference type="InterPro" id="IPR003690">
    <property type="entry name" value="MTERF"/>
</dbReference>
<dbReference type="Gene3D" id="1.25.70.10">
    <property type="entry name" value="Transcription termination factor 3, mitochondrial"/>
    <property type="match status" value="1"/>
</dbReference>
<dbReference type="EMBL" id="BJWL01000009">
    <property type="protein sequence ID" value="GFY93616.1"/>
    <property type="molecule type" value="Genomic_DNA"/>
</dbReference>
<evidence type="ECO:0000313" key="5">
    <source>
        <dbReference type="Proteomes" id="UP000585474"/>
    </source>
</evidence>
<dbReference type="OrthoDB" id="764594at2759"/>
<evidence type="ECO:0000256" key="1">
    <source>
        <dbReference type="ARBA" id="ARBA00007692"/>
    </source>
</evidence>
<keyword evidence="5" id="KW-1185">Reference proteome</keyword>
<evidence type="ECO:0000256" key="2">
    <source>
        <dbReference type="ARBA" id="ARBA00022472"/>
    </source>
</evidence>